<dbReference type="AlphaFoldDB" id="A0AAV1J1K9"/>
<evidence type="ECO:0008006" key="10">
    <source>
        <dbReference type="Google" id="ProtNLM"/>
    </source>
</evidence>
<protein>
    <recommendedName>
        <fullName evidence="10">PAP-associated domain-containing protein</fullName>
    </recommendedName>
</protein>
<organism evidence="8 9">
    <name type="scientific">Leptosia nina</name>
    <dbReference type="NCBI Taxonomy" id="320188"/>
    <lineage>
        <taxon>Eukaryota</taxon>
        <taxon>Metazoa</taxon>
        <taxon>Ecdysozoa</taxon>
        <taxon>Arthropoda</taxon>
        <taxon>Hexapoda</taxon>
        <taxon>Insecta</taxon>
        <taxon>Pterygota</taxon>
        <taxon>Neoptera</taxon>
        <taxon>Endopterygota</taxon>
        <taxon>Lepidoptera</taxon>
        <taxon>Glossata</taxon>
        <taxon>Ditrysia</taxon>
        <taxon>Papilionoidea</taxon>
        <taxon>Pieridae</taxon>
        <taxon>Pierinae</taxon>
        <taxon>Leptosia</taxon>
    </lineage>
</organism>
<evidence type="ECO:0000256" key="5">
    <source>
        <dbReference type="ARBA" id="ARBA00022842"/>
    </source>
</evidence>
<evidence type="ECO:0000313" key="9">
    <source>
        <dbReference type="Proteomes" id="UP001497472"/>
    </source>
</evidence>
<dbReference type="InterPro" id="IPR002058">
    <property type="entry name" value="PAP_assoc"/>
</dbReference>
<evidence type="ECO:0000256" key="3">
    <source>
        <dbReference type="ARBA" id="ARBA00022679"/>
    </source>
</evidence>
<gene>
    <name evidence="8" type="ORF">LNINA_LOCUS3121</name>
</gene>
<comment type="cofactor">
    <cofactor evidence="2">
        <name>Mg(2+)</name>
        <dbReference type="ChEBI" id="CHEBI:18420"/>
    </cofactor>
</comment>
<feature type="domain" description="PAP-associated" evidence="6">
    <location>
        <begin position="295"/>
        <end position="365"/>
    </location>
</feature>
<dbReference type="GO" id="GO:1990817">
    <property type="term" value="F:poly(A) RNA polymerase activity"/>
    <property type="evidence" value="ECO:0007669"/>
    <property type="project" value="UniProtKB-ARBA"/>
</dbReference>
<dbReference type="PANTHER" id="PTHR12271">
    <property type="entry name" value="POLY A POLYMERASE CID PAP -RELATED"/>
    <property type="match status" value="1"/>
</dbReference>
<dbReference type="Gene3D" id="3.30.460.10">
    <property type="entry name" value="Beta Polymerase, domain 2"/>
    <property type="match status" value="1"/>
</dbReference>
<comment type="cofactor">
    <cofactor evidence="1">
        <name>Mn(2+)</name>
        <dbReference type="ChEBI" id="CHEBI:29035"/>
    </cofactor>
</comment>
<dbReference type="InterPro" id="IPR054708">
    <property type="entry name" value="MTPAP-like_central"/>
</dbReference>
<name>A0AAV1J1K9_9NEOP</name>
<feature type="domain" description="Poly(A) RNA polymerase mitochondrial-like central palm" evidence="7">
    <location>
        <begin position="114"/>
        <end position="206"/>
    </location>
</feature>
<dbReference type="GO" id="GO:0031123">
    <property type="term" value="P:RNA 3'-end processing"/>
    <property type="evidence" value="ECO:0007669"/>
    <property type="project" value="TreeGrafter"/>
</dbReference>
<evidence type="ECO:0000259" key="7">
    <source>
        <dbReference type="Pfam" id="PF22600"/>
    </source>
</evidence>
<accession>A0AAV1J1K9</accession>
<evidence type="ECO:0000256" key="4">
    <source>
        <dbReference type="ARBA" id="ARBA00022723"/>
    </source>
</evidence>
<dbReference type="Pfam" id="PF22600">
    <property type="entry name" value="MTPAP-like_central"/>
    <property type="match status" value="1"/>
</dbReference>
<keyword evidence="9" id="KW-1185">Reference proteome</keyword>
<dbReference type="SUPFAM" id="SSF81301">
    <property type="entry name" value="Nucleotidyltransferase"/>
    <property type="match status" value="1"/>
</dbReference>
<dbReference type="GO" id="GO:0046872">
    <property type="term" value="F:metal ion binding"/>
    <property type="evidence" value="ECO:0007669"/>
    <property type="project" value="UniProtKB-KW"/>
</dbReference>
<dbReference type="Proteomes" id="UP001497472">
    <property type="component" value="Unassembled WGS sequence"/>
</dbReference>
<evidence type="ECO:0000313" key="8">
    <source>
        <dbReference type="EMBL" id="CAK1543299.1"/>
    </source>
</evidence>
<evidence type="ECO:0000256" key="1">
    <source>
        <dbReference type="ARBA" id="ARBA00001936"/>
    </source>
</evidence>
<dbReference type="InterPro" id="IPR043519">
    <property type="entry name" value="NT_sf"/>
</dbReference>
<dbReference type="Pfam" id="PF03828">
    <property type="entry name" value="PAP_assoc"/>
    <property type="match status" value="1"/>
</dbReference>
<keyword evidence="5" id="KW-0460">Magnesium</keyword>
<reference evidence="8 9" key="1">
    <citation type="submission" date="2023-11" db="EMBL/GenBank/DDBJ databases">
        <authorList>
            <person name="Okamura Y."/>
        </authorList>
    </citation>
    <scope>NUCLEOTIDE SEQUENCE [LARGE SCALE GENOMIC DNA]</scope>
</reference>
<dbReference type="GO" id="GO:0050265">
    <property type="term" value="F:RNA uridylyltransferase activity"/>
    <property type="evidence" value="ECO:0007669"/>
    <property type="project" value="TreeGrafter"/>
</dbReference>
<proteinExistence type="predicted"/>
<evidence type="ECO:0000256" key="2">
    <source>
        <dbReference type="ARBA" id="ARBA00001946"/>
    </source>
</evidence>
<comment type="caution">
    <text evidence="8">The sequence shown here is derived from an EMBL/GenBank/DDBJ whole genome shotgun (WGS) entry which is preliminary data.</text>
</comment>
<evidence type="ECO:0000259" key="6">
    <source>
        <dbReference type="Pfam" id="PF03828"/>
    </source>
</evidence>
<keyword evidence="4" id="KW-0479">Metal-binding</keyword>
<sequence length="432" mass="49939">MSDILDTRNLSFVGDFNTQMKEILQYIILPAENPMLQTVYKDLETFFQGIWRGIQFINLGEKYCKRGPEQKLSDPLLVPTVAVECGMRVAKSKERMADRGNLNGRGGGTVNILGCQIEVFGSIMIGLAMKNSDIDCLVNLPPNLRREPIILLRETEKALSQNTKFQIVNINTKSKKPLIVVLHKHTQISCDITFSDRNCIKICDLMIYLISRDDRIRPLMLTIKYWSKIYDLTGNKKMKNFCLQLLIVFYLQQKEILPSIKSLQQNIEEEITGLWNTAFARPISYSNDDTETVYTLLGGFFQYYSNFDFKNNIISLYLGHLIHRTDFEKRHYNEYNLYYNNIRQHLCKPLCTNSFVCVQDPFNHDRNSAITILPHVAMEIVNTFNVAASIYKNENEQDFLKKLLNGPDLNIARSMQTFTMEKMCKYSSSSVK</sequence>
<dbReference type="SUPFAM" id="SSF81631">
    <property type="entry name" value="PAP/OAS1 substrate-binding domain"/>
    <property type="match status" value="1"/>
</dbReference>
<dbReference type="EMBL" id="CAVLEF010000004">
    <property type="protein sequence ID" value="CAK1543299.1"/>
    <property type="molecule type" value="Genomic_DNA"/>
</dbReference>
<keyword evidence="3" id="KW-0808">Transferase</keyword>
<dbReference type="PANTHER" id="PTHR12271:SF138">
    <property type="entry name" value="GH05885P"/>
    <property type="match status" value="1"/>
</dbReference>
<dbReference type="CDD" id="cd05402">
    <property type="entry name" value="NT_PAP_TUTase"/>
    <property type="match status" value="1"/>
</dbReference>
<dbReference type="Gene3D" id="1.10.1410.10">
    <property type="match status" value="1"/>
</dbReference>